<dbReference type="SMART" id="SM00315">
    <property type="entry name" value="RGS"/>
    <property type="match status" value="1"/>
</dbReference>
<sequence length="444" mass="51213">MKFKLLDYEVQFDLLLEENEVLADFQKYLELCHVPEAIPFLTDIKQVRGLTSERDIKNTYDSIYHKYFVEGANFELNIDGVLKNAIKAAIEGDDVIKKPLLFFEAYKIVYSDLKEDCLPRYVRSKHFQMYSKKGEALIKKISIHVSQIPNKALLYEPKDFNCETINDRDIVFLLKLAEDSPDWSGGNIDSDPDHFSCYTSRTNYAIGGSTRLKLGKSSGYLSCSAFKAMNITSNFEWTSRSDKTITSWKSVGYKKIDASTPYPIHCSQLVFHFPLATGRVANLLSTVVYDTEKKCYIFLMKTTQKIHTGGYPEQMSDVEPFKSGHGRDDIDTTNFIPISMICGWVFKEISDNKCMFTLVSFYDLKLSFNMMNSEFIFLKFAASRMRITRQLMKDALLLEECKETVFTKATTCMLNDYVKKYLSEEEQPQSSFEPRRFGVGTRKW</sequence>
<dbReference type="InterPro" id="IPR016137">
    <property type="entry name" value="RGS"/>
</dbReference>
<accession>A0AAW2YIB2</accession>
<gene>
    <name evidence="2" type="ORF">AKO1_006182</name>
</gene>
<dbReference type="AlphaFoldDB" id="A0AAW2YIB2"/>
<name>A0AAW2YIB2_9EUKA</name>
<organism evidence="2 3">
    <name type="scientific">Acrasis kona</name>
    <dbReference type="NCBI Taxonomy" id="1008807"/>
    <lineage>
        <taxon>Eukaryota</taxon>
        <taxon>Discoba</taxon>
        <taxon>Heterolobosea</taxon>
        <taxon>Tetramitia</taxon>
        <taxon>Eutetramitia</taxon>
        <taxon>Acrasidae</taxon>
        <taxon>Acrasis</taxon>
    </lineage>
</organism>
<evidence type="ECO:0000259" key="1">
    <source>
        <dbReference type="PROSITE" id="PS50132"/>
    </source>
</evidence>
<dbReference type="SUPFAM" id="SSF48097">
    <property type="entry name" value="Regulator of G-protein signaling, RGS"/>
    <property type="match status" value="1"/>
</dbReference>
<feature type="domain" description="RGS" evidence="1">
    <location>
        <begin position="11"/>
        <end position="131"/>
    </location>
</feature>
<dbReference type="PROSITE" id="PS50132">
    <property type="entry name" value="RGS"/>
    <property type="match status" value="1"/>
</dbReference>
<dbReference type="InterPro" id="IPR044926">
    <property type="entry name" value="RGS_subdomain_2"/>
</dbReference>
<dbReference type="Proteomes" id="UP001431209">
    <property type="component" value="Unassembled WGS sequence"/>
</dbReference>
<dbReference type="Gene3D" id="1.10.167.10">
    <property type="entry name" value="Regulator of G-protein Signalling 4, domain 2"/>
    <property type="match status" value="1"/>
</dbReference>
<reference evidence="2 3" key="1">
    <citation type="submission" date="2024-03" db="EMBL/GenBank/DDBJ databases">
        <title>The Acrasis kona genome and developmental transcriptomes reveal deep origins of eukaryotic multicellular pathways.</title>
        <authorList>
            <person name="Sheikh S."/>
            <person name="Fu C.-J."/>
            <person name="Brown M.W."/>
            <person name="Baldauf S.L."/>
        </authorList>
    </citation>
    <scope>NUCLEOTIDE SEQUENCE [LARGE SCALE GENOMIC DNA]</scope>
    <source>
        <strain evidence="2 3">ATCC MYA-3509</strain>
    </source>
</reference>
<proteinExistence type="predicted"/>
<dbReference type="SUPFAM" id="SSF55961">
    <property type="entry name" value="Bet v1-like"/>
    <property type="match status" value="1"/>
</dbReference>
<dbReference type="PRINTS" id="PR01301">
    <property type="entry name" value="RGSPROTEIN"/>
</dbReference>
<keyword evidence="3" id="KW-1185">Reference proteome</keyword>
<protein>
    <submittedName>
        <fullName evidence="2">Rgs13</fullName>
    </submittedName>
</protein>
<comment type="caution">
    <text evidence="2">The sequence shown here is derived from an EMBL/GenBank/DDBJ whole genome shotgun (WGS) entry which is preliminary data.</text>
</comment>
<dbReference type="Pfam" id="PF00615">
    <property type="entry name" value="RGS"/>
    <property type="match status" value="1"/>
</dbReference>
<evidence type="ECO:0000313" key="3">
    <source>
        <dbReference type="Proteomes" id="UP001431209"/>
    </source>
</evidence>
<dbReference type="CDD" id="cd07440">
    <property type="entry name" value="RGS"/>
    <property type="match status" value="1"/>
</dbReference>
<dbReference type="PANTHER" id="PTHR10845:SF192">
    <property type="entry name" value="DOUBLE HIT, ISOFORM B"/>
    <property type="match status" value="1"/>
</dbReference>
<dbReference type="InterPro" id="IPR036305">
    <property type="entry name" value="RGS_sf"/>
</dbReference>
<dbReference type="PANTHER" id="PTHR10845">
    <property type="entry name" value="REGULATOR OF G PROTEIN SIGNALING"/>
    <property type="match status" value="1"/>
</dbReference>
<evidence type="ECO:0000313" key="2">
    <source>
        <dbReference type="EMBL" id="KAL0476708.1"/>
    </source>
</evidence>
<dbReference type="EMBL" id="JAOPGA020000078">
    <property type="protein sequence ID" value="KAL0476708.1"/>
    <property type="molecule type" value="Genomic_DNA"/>
</dbReference>